<reference evidence="3" key="1">
    <citation type="journal article" date="2019" name="Int. J. Syst. Evol. Microbiol.">
        <title>The Global Catalogue of Microorganisms (GCM) 10K type strain sequencing project: providing services to taxonomists for standard genome sequencing and annotation.</title>
        <authorList>
            <consortium name="The Broad Institute Genomics Platform"/>
            <consortium name="The Broad Institute Genome Sequencing Center for Infectious Disease"/>
            <person name="Wu L."/>
            <person name="Ma J."/>
        </authorList>
    </citation>
    <scope>NUCLEOTIDE SEQUENCE [LARGE SCALE GENOMIC DNA]</scope>
    <source>
        <strain evidence="3">KCTC 42644</strain>
    </source>
</reference>
<protein>
    <recommendedName>
        <fullName evidence="4">Secreted protein</fullName>
    </recommendedName>
</protein>
<evidence type="ECO:0008006" key="4">
    <source>
        <dbReference type="Google" id="ProtNLM"/>
    </source>
</evidence>
<evidence type="ECO:0000256" key="1">
    <source>
        <dbReference type="SAM" id="SignalP"/>
    </source>
</evidence>
<accession>A0ABV7XAA2</accession>
<keyword evidence="1" id="KW-0732">Signal</keyword>
<dbReference type="EMBL" id="JBHRXV010000003">
    <property type="protein sequence ID" value="MFC3711584.1"/>
    <property type="molecule type" value="Genomic_DNA"/>
</dbReference>
<sequence>MRASVRNWWLAACLILPPLSPASAIEGAYLPQAPGGAGGEDTIETASGTRCRQSMNSNGAYVDFGVVGNASSPVDPASRGFVSGDTRDREALAYARITMPLGKKPNRIDCSRIYELELSRLKREIELLKMNTE</sequence>
<keyword evidence="3" id="KW-1185">Reference proteome</keyword>
<comment type="caution">
    <text evidence="2">The sequence shown here is derived from an EMBL/GenBank/DDBJ whole genome shotgun (WGS) entry which is preliminary data.</text>
</comment>
<feature type="signal peptide" evidence="1">
    <location>
        <begin position="1"/>
        <end position="24"/>
    </location>
</feature>
<evidence type="ECO:0000313" key="3">
    <source>
        <dbReference type="Proteomes" id="UP001595615"/>
    </source>
</evidence>
<proteinExistence type="predicted"/>
<evidence type="ECO:0000313" key="2">
    <source>
        <dbReference type="EMBL" id="MFC3711584.1"/>
    </source>
</evidence>
<dbReference type="RefSeq" id="WP_380856819.1">
    <property type="nucleotide sequence ID" value="NZ_JBHRXV010000003.1"/>
</dbReference>
<gene>
    <name evidence="2" type="ORF">ACFOMD_03315</name>
</gene>
<feature type="chain" id="PRO_5046320197" description="Secreted protein" evidence="1">
    <location>
        <begin position="25"/>
        <end position="133"/>
    </location>
</feature>
<organism evidence="2 3">
    <name type="scientific">Sphingoaurantiacus capsulatus</name>
    <dbReference type="NCBI Taxonomy" id="1771310"/>
    <lineage>
        <taxon>Bacteria</taxon>
        <taxon>Pseudomonadati</taxon>
        <taxon>Pseudomonadota</taxon>
        <taxon>Alphaproteobacteria</taxon>
        <taxon>Sphingomonadales</taxon>
        <taxon>Sphingosinicellaceae</taxon>
        <taxon>Sphingoaurantiacus</taxon>
    </lineage>
</organism>
<name>A0ABV7XAA2_9SPHN</name>
<dbReference type="Proteomes" id="UP001595615">
    <property type="component" value="Unassembled WGS sequence"/>
</dbReference>